<dbReference type="NCBIfam" id="TIGR03089">
    <property type="entry name" value="TIGR03089 family protein"/>
    <property type="match status" value="1"/>
</dbReference>
<dbReference type="EMBL" id="JAEINH010000004">
    <property type="protein sequence ID" value="MBI9114792.1"/>
    <property type="molecule type" value="Genomic_DNA"/>
</dbReference>
<dbReference type="RefSeq" id="WP_198733334.1">
    <property type="nucleotide sequence ID" value="NZ_JAEINH010000004.1"/>
</dbReference>
<dbReference type="SUPFAM" id="SSF56801">
    <property type="entry name" value="Acetyl-CoA synthetase-like"/>
    <property type="match status" value="1"/>
</dbReference>
<feature type="region of interest" description="Disordered" evidence="1">
    <location>
        <begin position="180"/>
        <end position="199"/>
    </location>
</feature>
<reference evidence="2" key="1">
    <citation type="submission" date="2020-12" db="EMBL/GenBank/DDBJ databases">
        <title>Sanguibacter suaedae sp. nov., isolated from Suaeda aralocaspica.</title>
        <authorList>
            <person name="Ma Q."/>
        </authorList>
    </citation>
    <scope>NUCLEOTIDE SEQUENCE</scope>
    <source>
        <strain evidence="2">YZGR15</strain>
    </source>
</reference>
<evidence type="ECO:0000313" key="3">
    <source>
        <dbReference type="Proteomes" id="UP000602087"/>
    </source>
</evidence>
<dbReference type="Proteomes" id="UP000602087">
    <property type="component" value="Unassembled WGS sequence"/>
</dbReference>
<gene>
    <name evidence="2" type="ORF">JAV76_07170</name>
</gene>
<feature type="compositionally biased region" description="Polar residues" evidence="1">
    <location>
        <begin position="188"/>
        <end position="199"/>
    </location>
</feature>
<evidence type="ECO:0000256" key="1">
    <source>
        <dbReference type="SAM" id="MobiDB-lite"/>
    </source>
</evidence>
<evidence type="ECO:0000313" key="2">
    <source>
        <dbReference type="EMBL" id="MBI9114792.1"/>
    </source>
</evidence>
<keyword evidence="3" id="KW-1185">Reference proteome</keyword>
<protein>
    <submittedName>
        <fullName evidence="2">TIGR03089 family protein</fullName>
    </submittedName>
</protein>
<proteinExistence type="predicted"/>
<comment type="caution">
    <text evidence="2">The sequence shown here is derived from an EMBL/GenBank/DDBJ whole genome shotgun (WGS) entry which is preliminary data.</text>
</comment>
<organism evidence="2 3">
    <name type="scientific">Sanguibacter suaedae</name>
    <dbReference type="NCBI Taxonomy" id="2795737"/>
    <lineage>
        <taxon>Bacteria</taxon>
        <taxon>Bacillati</taxon>
        <taxon>Actinomycetota</taxon>
        <taxon>Actinomycetes</taxon>
        <taxon>Micrococcales</taxon>
        <taxon>Sanguibacteraceae</taxon>
        <taxon>Sanguibacter</taxon>
    </lineage>
</organism>
<dbReference type="InterPro" id="IPR017523">
    <property type="entry name" value="Rv3268"/>
</dbReference>
<sequence>MPASTTSLQTVLNNFAADPGRPRLTWYGTDGERVELSGAVLANWVAKTTNLLVEELDAEPGTVVDVDLPPHWRTLVWALGTWQSGATVRLGADGAPGDVVVTDVPGRRAAGRAALVVVSLPALARRFDGDLPRGAIDAAAAVMTYGDTVGYLPPHDPSADALVGGGVAATVSHADLLGWADHDGSPEGSASTDDGTQTRGGRLLLALQDATARTTGTLLRTALASWHRDGSVVVLAPDVAAELAADPARADRLVETERVTHRA</sequence>
<dbReference type="AlphaFoldDB" id="A0A934M6Z2"/>
<name>A0A934M6Z2_9MICO</name>
<accession>A0A934M6Z2</accession>